<accession>A0ACC2UNC2</accession>
<sequence length="190" mass="21392">MKHIFLLTAFLSSLVGCNASVLDFEARQVDVLSGDQAVAKTNPLDNSTQPGQVSGEAHNYTKHLEYLKQRTHTLIRKSTSNDGCKDDFSDKQHAQLWNRFRTALEAFSEDHARAFIAATYISSSFVRACVRLECSGCPNLEVLRGIAYKAWTYSIYNKCNANEVQASDYKRCRCNLKYNWGGVCPKEGTY</sequence>
<reference evidence="1" key="1">
    <citation type="submission" date="2022-04" db="EMBL/GenBank/DDBJ databases">
        <title>Genome of the entomopathogenic fungus Entomophthora muscae.</title>
        <authorList>
            <person name="Elya C."/>
            <person name="Lovett B.R."/>
            <person name="Lee E."/>
            <person name="Macias A.M."/>
            <person name="Hajek A.E."/>
            <person name="De Bivort B.L."/>
            <person name="Kasson M.T."/>
            <person name="De Fine Licht H.H."/>
            <person name="Stajich J.E."/>
        </authorList>
    </citation>
    <scope>NUCLEOTIDE SEQUENCE</scope>
    <source>
        <strain evidence="1">Berkeley</strain>
    </source>
</reference>
<evidence type="ECO:0000313" key="1">
    <source>
        <dbReference type="EMBL" id="KAJ9087986.1"/>
    </source>
</evidence>
<protein>
    <submittedName>
        <fullName evidence="1">Uncharacterized protein</fullName>
    </submittedName>
</protein>
<comment type="caution">
    <text evidence="1">The sequence shown here is derived from an EMBL/GenBank/DDBJ whole genome shotgun (WGS) entry which is preliminary data.</text>
</comment>
<name>A0ACC2UNC2_9FUNG</name>
<proteinExistence type="predicted"/>
<gene>
    <name evidence="1" type="ORF">DSO57_1027514</name>
</gene>
<organism evidence="1 2">
    <name type="scientific">Entomophthora muscae</name>
    <dbReference type="NCBI Taxonomy" id="34485"/>
    <lineage>
        <taxon>Eukaryota</taxon>
        <taxon>Fungi</taxon>
        <taxon>Fungi incertae sedis</taxon>
        <taxon>Zoopagomycota</taxon>
        <taxon>Entomophthoromycotina</taxon>
        <taxon>Entomophthoromycetes</taxon>
        <taxon>Entomophthorales</taxon>
        <taxon>Entomophthoraceae</taxon>
        <taxon>Entomophthora</taxon>
    </lineage>
</organism>
<dbReference type="Proteomes" id="UP001165960">
    <property type="component" value="Unassembled WGS sequence"/>
</dbReference>
<dbReference type="EMBL" id="QTSX02000168">
    <property type="protein sequence ID" value="KAJ9087986.1"/>
    <property type="molecule type" value="Genomic_DNA"/>
</dbReference>
<evidence type="ECO:0000313" key="2">
    <source>
        <dbReference type="Proteomes" id="UP001165960"/>
    </source>
</evidence>
<keyword evidence="2" id="KW-1185">Reference proteome</keyword>